<keyword evidence="2" id="KW-0472">Membrane</keyword>
<comment type="caution">
    <text evidence="3">The sequence shown here is derived from an EMBL/GenBank/DDBJ whole genome shotgun (WGS) entry which is preliminary data.</text>
</comment>
<keyword evidence="2" id="KW-1133">Transmembrane helix</keyword>
<accession>A0AAD6URA7</accession>
<keyword evidence="4" id="KW-1185">Reference proteome</keyword>
<keyword evidence="2" id="KW-0812">Transmembrane</keyword>
<proteinExistence type="predicted"/>
<reference evidence="3" key="1">
    <citation type="submission" date="2023-03" db="EMBL/GenBank/DDBJ databases">
        <title>Massive genome expansion in bonnet fungi (Mycena s.s.) driven by repeated elements and novel gene families across ecological guilds.</title>
        <authorList>
            <consortium name="Lawrence Berkeley National Laboratory"/>
            <person name="Harder C.B."/>
            <person name="Miyauchi S."/>
            <person name="Viragh M."/>
            <person name="Kuo A."/>
            <person name="Thoen E."/>
            <person name="Andreopoulos B."/>
            <person name="Lu D."/>
            <person name="Skrede I."/>
            <person name="Drula E."/>
            <person name="Henrissat B."/>
            <person name="Morin E."/>
            <person name="Kohler A."/>
            <person name="Barry K."/>
            <person name="LaButti K."/>
            <person name="Morin E."/>
            <person name="Salamov A."/>
            <person name="Lipzen A."/>
            <person name="Mereny Z."/>
            <person name="Hegedus B."/>
            <person name="Baldrian P."/>
            <person name="Stursova M."/>
            <person name="Weitz H."/>
            <person name="Taylor A."/>
            <person name="Grigoriev I.V."/>
            <person name="Nagy L.G."/>
            <person name="Martin F."/>
            <person name="Kauserud H."/>
        </authorList>
    </citation>
    <scope>NUCLEOTIDE SEQUENCE</scope>
    <source>
        <strain evidence="3">9144</strain>
    </source>
</reference>
<evidence type="ECO:0000313" key="4">
    <source>
        <dbReference type="Proteomes" id="UP001219525"/>
    </source>
</evidence>
<feature type="region of interest" description="Disordered" evidence="1">
    <location>
        <begin position="71"/>
        <end position="101"/>
    </location>
</feature>
<evidence type="ECO:0000313" key="3">
    <source>
        <dbReference type="EMBL" id="KAJ7192952.1"/>
    </source>
</evidence>
<dbReference type="EMBL" id="JARJCW010000113">
    <property type="protein sequence ID" value="KAJ7192952.1"/>
    <property type="molecule type" value="Genomic_DNA"/>
</dbReference>
<organism evidence="3 4">
    <name type="scientific">Mycena pura</name>
    <dbReference type="NCBI Taxonomy" id="153505"/>
    <lineage>
        <taxon>Eukaryota</taxon>
        <taxon>Fungi</taxon>
        <taxon>Dikarya</taxon>
        <taxon>Basidiomycota</taxon>
        <taxon>Agaricomycotina</taxon>
        <taxon>Agaricomycetes</taxon>
        <taxon>Agaricomycetidae</taxon>
        <taxon>Agaricales</taxon>
        <taxon>Marasmiineae</taxon>
        <taxon>Mycenaceae</taxon>
        <taxon>Mycena</taxon>
    </lineage>
</organism>
<evidence type="ECO:0000256" key="2">
    <source>
        <dbReference type="SAM" id="Phobius"/>
    </source>
</evidence>
<protein>
    <submittedName>
        <fullName evidence="3">Uncharacterized protein</fullName>
    </submittedName>
</protein>
<evidence type="ECO:0000256" key="1">
    <source>
        <dbReference type="SAM" id="MobiDB-lite"/>
    </source>
</evidence>
<feature type="compositionally biased region" description="Basic residues" evidence="1">
    <location>
        <begin position="92"/>
        <end position="101"/>
    </location>
</feature>
<dbReference type="Proteomes" id="UP001219525">
    <property type="component" value="Unassembled WGS sequence"/>
</dbReference>
<name>A0AAD6URA7_9AGAR</name>
<sequence length="101" mass="11660">MVAVNLYLGLKVLASLIIFGSMICLQYTKPIYGLWYIRWYICENVQWRQKKARVQGYASNAPYLRQRQPEGGAGCGGCRHPQFMPPLPSHPQLRRIRNHAN</sequence>
<gene>
    <name evidence="3" type="ORF">GGX14DRAFT_405865</name>
</gene>
<dbReference type="AlphaFoldDB" id="A0AAD6URA7"/>
<feature type="transmembrane region" description="Helical" evidence="2">
    <location>
        <begin position="6"/>
        <end position="28"/>
    </location>
</feature>